<comment type="caution">
    <text evidence="5">The sequence shown here is derived from an EMBL/GenBank/DDBJ whole genome shotgun (WGS) entry which is preliminary data.</text>
</comment>
<dbReference type="Proteomes" id="UP000239899">
    <property type="component" value="Unassembled WGS sequence"/>
</dbReference>
<evidence type="ECO:0000313" key="6">
    <source>
        <dbReference type="Proteomes" id="UP000239899"/>
    </source>
</evidence>
<accession>A0A2P6U3F0</accession>
<dbReference type="InterPro" id="IPR027417">
    <property type="entry name" value="P-loop_NTPase"/>
</dbReference>
<dbReference type="AlphaFoldDB" id="A0A2P6U3F0"/>
<sequence>MAAQPGLQPEPDYTFKILLVGDSGVGKSSLLLRFATGGFEELVPTIGVDFKAKVVQLGGKTVKLTIWDTAGQERFRTLTSSYYRGAQGIILVYDVTRAETFDSLADIWLREVDMYNTVDECIKMVVANKTDLAEQREVSTDVGVQFARAHGCLFVETSAKGNVAVEQAFEELVLKILETPSLLASSSSTFGLKAKQPEAASSCCG</sequence>
<evidence type="ECO:0000256" key="4">
    <source>
        <dbReference type="ARBA" id="ARBA00037868"/>
    </source>
</evidence>
<dbReference type="GO" id="GO:0003924">
    <property type="term" value="F:GTPase activity"/>
    <property type="evidence" value="ECO:0007669"/>
    <property type="project" value="InterPro"/>
</dbReference>
<evidence type="ECO:0000256" key="3">
    <source>
        <dbReference type="ARBA" id="ARBA00023134"/>
    </source>
</evidence>
<evidence type="ECO:0000313" key="5">
    <source>
        <dbReference type="EMBL" id="PRW60842.1"/>
    </source>
</evidence>
<protein>
    <submittedName>
        <fullName evidence="5">Ras-related RABC1-like</fullName>
    </submittedName>
</protein>
<dbReference type="CDD" id="cd01863">
    <property type="entry name" value="Rab18"/>
    <property type="match status" value="1"/>
</dbReference>
<dbReference type="InterPro" id="IPR001806">
    <property type="entry name" value="Small_GTPase"/>
</dbReference>
<dbReference type="SUPFAM" id="SSF52540">
    <property type="entry name" value="P-loop containing nucleoside triphosphate hydrolases"/>
    <property type="match status" value="1"/>
</dbReference>
<dbReference type="Pfam" id="PF00071">
    <property type="entry name" value="Ras"/>
    <property type="match status" value="1"/>
</dbReference>
<dbReference type="PROSITE" id="PS51419">
    <property type="entry name" value="RAB"/>
    <property type="match status" value="1"/>
</dbReference>
<dbReference type="PROSITE" id="PS51421">
    <property type="entry name" value="RAS"/>
    <property type="match status" value="1"/>
</dbReference>
<reference evidence="5 6" key="1">
    <citation type="journal article" date="2018" name="Plant J.">
        <title>Genome sequences of Chlorella sorokiniana UTEX 1602 and Micractinium conductrix SAG 241.80: implications to maltose excretion by a green alga.</title>
        <authorList>
            <person name="Arriola M.B."/>
            <person name="Velmurugan N."/>
            <person name="Zhang Y."/>
            <person name="Plunkett M.H."/>
            <person name="Hondzo H."/>
            <person name="Barney B.M."/>
        </authorList>
    </citation>
    <scope>NUCLEOTIDE SEQUENCE [LARGE SCALE GENOMIC DNA]</scope>
    <source>
        <strain evidence="6">UTEX 1602</strain>
    </source>
</reference>
<dbReference type="SMART" id="SM00176">
    <property type="entry name" value="RAN"/>
    <property type="match status" value="1"/>
</dbReference>
<dbReference type="SMART" id="SM00173">
    <property type="entry name" value="RAS"/>
    <property type="match status" value="1"/>
</dbReference>
<dbReference type="PANTHER" id="PTHR47977">
    <property type="entry name" value="RAS-RELATED PROTEIN RAB"/>
    <property type="match status" value="1"/>
</dbReference>
<dbReference type="STRING" id="3076.A0A2P6U3F0"/>
<keyword evidence="3" id="KW-0342">GTP-binding</keyword>
<organism evidence="5 6">
    <name type="scientific">Chlorella sorokiniana</name>
    <name type="common">Freshwater green alga</name>
    <dbReference type="NCBI Taxonomy" id="3076"/>
    <lineage>
        <taxon>Eukaryota</taxon>
        <taxon>Viridiplantae</taxon>
        <taxon>Chlorophyta</taxon>
        <taxon>core chlorophytes</taxon>
        <taxon>Trebouxiophyceae</taxon>
        <taxon>Chlorellales</taxon>
        <taxon>Chlorellaceae</taxon>
        <taxon>Chlorella clade</taxon>
        <taxon>Chlorella</taxon>
    </lineage>
</organism>
<dbReference type="NCBIfam" id="TIGR00231">
    <property type="entry name" value="small_GTP"/>
    <property type="match status" value="1"/>
</dbReference>
<dbReference type="OrthoDB" id="9989112at2759"/>
<evidence type="ECO:0000256" key="1">
    <source>
        <dbReference type="ARBA" id="ARBA00006270"/>
    </source>
</evidence>
<keyword evidence="2" id="KW-0547">Nucleotide-binding</keyword>
<dbReference type="InterPro" id="IPR005225">
    <property type="entry name" value="Small_GTP-bd"/>
</dbReference>
<dbReference type="PROSITE" id="PS51420">
    <property type="entry name" value="RHO"/>
    <property type="match status" value="1"/>
</dbReference>
<name>A0A2P6U3F0_CHLSO</name>
<dbReference type="EMBL" id="LHPG02000002">
    <property type="protein sequence ID" value="PRW60842.1"/>
    <property type="molecule type" value="Genomic_DNA"/>
</dbReference>
<comment type="subcellular location">
    <subcellularLocation>
        <location evidence="4">Endomembrane system</location>
        <topology evidence="4">Lipid-anchor</topology>
    </subcellularLocation>
</comment>
<keyword evidence="6" id="KW-1185">Reference proteome</keyword>
<dbReference type="InterPro" id="IPR050227">
    <property type="entry name" value="Rab"/>
</dbReference>
<dbReference type="PROSITE" id="PS51417">
    <property type="entry name" value="ARF"/>
    <property type="match status" value="1"/>
</dbReference>
<dbReference type="SMART" id="SM00175">
    <property type="entry name" value="RAB"/>
    <property type="match status" value="1"/>
</dbReference>
<dbReference type="PRINTS" id="PR00449">
    <property type="entry name" value="RASTRNSFRMNG"/>
</dbReference>
<proteinExistence type="inferred from homology"/>
<gene>
    <name evidence="5" type="ORF">C2E21_1020</name>
</gene>
<dbReference type="Gene3D" id="3.40.50.300">
    <property type="entry name" value="P-loop containing nucleotide triphosphate hydrolases"/>
    <property type="match status" value="1"/>
</dbReference>
<dbReference type="GO" id="GO:0012505">
    <property type="term" value="C:endomembrane system"/>
    <property type="evidence" value="ECO:0007669"/>
    <property type="project" value="UniProtKB-SubCell"/>
</dbReference>
<comment type="similarity">
    <text evidence="1">Belongs to the small GTPase superfamily. Rab family.</text>
</comment>
<dbReference type="FunFam" id="3.40.50.300:FF:001447">
    <property type="entry name" value="Ras-related protein Rab-1B"/>
    <property type="match status" value="1"/>
</dbReference>
<dbReference type="GO" id="GO:0005525">
    <property type="term" value="F:GTP binding"/>
    <property type="evidence" value="ECO:0007669"/>
    <property type="project" value="UniProtKB-KW"/>
</dbReference>
<evidence type="ECO:0000256" key="2">
    <source>
        <dbReference type="ARBA" id="ARBA00022741"/>
    </source>
</evidence>
<dbReference type="SMART" id="SM00177">
    <property type="entry name" value="ARF"/>
    <property type="match status" value="1"/>
</dbReference>
<dbReference type="SMART" id="SM00174">
    <property type="entry name" value="RHO"/>
    <property type="match status" value="1"/>
</dbReference>